<evidence type="ECO:0000313" key="4">
    <source>
        <dbReference type="Proteomes" id="UP001629249"/>
    </source>
</evidence>
<dbReference type="SMART" id="SM00422">
    <property type="entry name" value="HTH_MERR"/>
    <property type="match status" value="1"/>
</dbReference>
<protein>
    <submittedName>
        <fullName evidence="3">MerR family transcriptional regulator</fullName>
    </submittedName>
</protein>
<name>A0ABW8ZPL4_9BURK</name>
<dbReference type="EMBL" id="JAQQFN010000009">
    <property type="protein sequence ID" value="MFL9884039.1"/>
    <property type="molecule type" value="Genomic_DNA"/>
</dbReference>
<dbReference type="CDD" id="cd01109">
    <property type="entry name" value="HTH_YyaN"/>
    <property type="match status" value="1"/>
</dbReference>
<keyword evidence="4" id="KW-1185">Reference proteome</keyword>
<organism evidence="3 4">
    <name type="scientific">Paraburkholderia agricolaris</name>
    <dbReference type="NCBI Taxonomy" id="2152888"/>
    <lineage>
        <taxon>Bacteria</taxon>
        <taxon>Pseudomonadati</taxon>
        <taxon>Pseudomonadota</taxon>
        <taxon>Betaproteobacteria</taxon>
        <taxon>Burkholderiales</taxon>
        <taxon>Burkholderiaceae</taxon>
        <taxon>Paraburkholderia</taxon>
    </lineage>
</organism>
<dbReference type="Gene3D" id="1.10.1660.10">
    <property type="match status" value="1"/>
</dbReference>
<evidence type="ECO:0000313" key="3">
    <source>
        <dbReference type="EMBL" id="MFL9884039.1"/>
    </source>
</evidence>
<dbReference type="PRINTS" id="PR00040">
    <property type="entry name" value="HTHMERR"/>
</dbReference>
<keyword evidence="1" id="KW-0238">DNA-binding</keyword>
<dbReference type="InterPro" id="IPR000551">
    <property type="entry name" value="MerR-type_HTH_dom"/>
</dbReference>
<dbReference type="SUPFAM" id="SSF46955">
    <property type="entry name" value="Putative DNA-binding domain"/>
    <property type="match status" value="1"/>
</dbReference>
<reference evidence="3 4" key="1">
    <citation type="journal article" date="2024" name="Chem. Sci.">
        <title>Discovery of megapolipeptins by genome mining of a Burkholderiales bacteria collection.</title>
        <authorList>
            <person name="Paulo B.S."/>
            <person name="Recchia M.J.J."/>
            <person name="Lee S."/>
            <person name="Fergusson C.H."/>
            <person name="Romanowski S.B."/>
            <person name="Hernandez A."/>
            <person name="Krull N."/>
            <person name="Liu D.Y."/>
            <person name="Cavanagh H."/>
            <person name="Bos A."/>
            <person name="Gray C.A."/>
            <person name="Murphy B.T."/>
            <person name="Linington R.G."/>
            <person name="Eustaquio A.S."/>
        </authorList>
    </citation>
    <scope>NUCLEOTIDE SEQUENCE [LARGE SCALE GENOMIC DNA]</scope>
    <source>
        <strain evidence="3 4">RL16-012-BIC-B</strain>
    </source>
</reference>
<dbReference type="PANTHER" id="PTHR30204">
    <property type="entry name" value="REDOX-CYCLING DRUG-SENSING TRANSCRIPTIONAL ACTIVATOR SOXR"/>
    <property type="match status" value="1"/>
</dbReference>
<proteinExistence type="predicted"/>
<dbReference type="PROSITE" id="PS50937">
    <property type="entry name" value="HTH_MERR_2"/>
    <property type="match status" value="1"/>
</dbReference>
<dbReference type="RefSeq" id="WP_153138992.1">
    <property type="nucleotide sequence ID" value="NZ_JAQQFH010000007.1"/>
</dbReference>
<comment type="caution">
    <text evidence="3">The sequence shown here is derived from an EMBL/GenBank/DDBJ whole genome shotgun (WGS) entry which is preliminary data.</text>
</comment>
<accession>A0ABW8ZPL4</accession>
<evidence type="ECO:0000259" key="2">
    <source>
        <dbReference type="PROSITE" id="PS50937"/>
    </source>
</evidence>
<evidence type="ECO:0000256" key="1">
    <source>
        <dbReference type="ARBA" id="ARBA00023125"/>
    </source>
</evidence>
<dbReference type="Pfam" id="PF13411">
    <property type="entry name" value="MerR_1"/>
    <property type="match status" value="1"/>
</dbReference>
<sequence length="147" mass="16848">MPNNLLIGDVARRTGRSVHAIRWYESQGLLPGVVRDDGGRRLYSQYHVSWLDLMDRLRRTGMSIAQMRDYTALVEQGSATLKQRRALLASHRARVRETIETWNDALALIDAKVEFYDEWVTIGHRPAVEPHRRLRTPMPATGQTRGA</sequence>
<dbReference type="PANTHER" id="PTHR30204:SF98">
    <property type="entry name" value="HTH-TYPE TRANSCRIPTIONAL REGULATOR ADHR"/>
    <property type="match status" value="1"/>
</dbReference>
<dbReference type="InterPro" id="IPR009061">
    <property type="entry name" value="DNA-bd_dom_put_sf"/>
</dbReference>
<dbReference type="InterPro" id="IPR047057">
    <property type="entry name" value="MerR_fam"/>
</dbReference>
<dbReference type="Proteomes" id="UP001629249">
    <property type="component" value="Unassembled WGS sequence"/>
</dbReference>
<gene>
    <name evidence="3" type="ORF">PQR66_13430</name>
</gene>
<feature type="domain" description="HTH merR-type" evidence="2">
    <location>
        <begin position="4"/>
        <end position="73"/>
    </location>
</feature>